<dbReference type="Proteomes" id="UP001566132">
    <property type="component" value="Unassembled WGS sequence"/>
</dbReference>
<accession>A0ABD1EPP5</accession>
<evidence type="ECO:0000313" key="2">
    <source>
        <dbReference type="EMBL" id="KAL1500748.1"/>
    </source>
</evidence>
<reference evidence="2 3" key="1">
    <citation type="submission" date="2024-05" db="EMBL/GenBank/DDBJ databases">
        <title>Genetic variation in Jamaican populations of the coffee berry borer (Hypothenemus hampei).</title>
        <authorList>
            <person name="Errbii M."/>
            <person name="Myrie A."/>
        </authorList>
    </citation>
    <scope>NUCLEOTIDE SEQUENCE [LARGE SCALE GENOMIC DNA]</scope>
    <source>
        <strain evidence="2">JA-Hopewell-2020-01-JO</strain>
        <tissue evidence="2">Whole body</tissue>
    </source>
</reference>
<keyword evidence="3" id="KW-1185">Reference proteome</keyword>
<evidence type="ECO:0000256" key="1">
    <source>
        <dbReference type="SAM" id="Phobius"/>
    </source>
</evidence>
<evidence type="ECO:0000313" key="3">
    <source>
        <dbReference type="Proteomes" id="UP001566132"/>
    </source>
</evidence>
<comment type="caution">
    <text evidence="2">The sequence shown here is derived from an EMBL/GenBank/DDBJ whole genome shotgun (WGS) entry which is preliminary data.</text>
</comment>
<dbReference type="EMBL" id="JBDJPC010000005">
    <property type="protein sequence ID" value="KAL1500748.1"/>
    <property type="molecule type" value="Genomic_DNA"/>
</dbReference>
<keyword evidence="1" id="KW-1133">Transmembrane helix</keyword>
<keyword evidence="1" id="KW-0472">Membrane</keyword>
<name>A0ABD1EPP5_HYPHA</name>
<gene>
    <name evidence="2" type="ORF">ABEB36_006194</name>
</gene>
<dbReference type="AlphaFoldDB" id="A0ABD1EPP5"/>
<keyword evidence="1" id="KW-0812">Transmembrane</keyword>
<protein>
    <submittedName>
        <fullName evidence="2">Uncharacterized protein</fullName>
    </submittedName>
</protein>
<feature type="transmembrane region" description="Helical" evidence="1">
    <location>
        <begin position="76"/>
        <end position="99"/>
    </location>
</feature>
<proteinExistence type="predicted"/>
<organism evidence="2 3">
    <name type="scientific">Hypothenemus hampei</name>
    <name type="common">Coffee berry borer</name>
    <dbReference type="NCBI Taxonomy" id="57062"/>
    <lineage>
        <taxon>Eukaryota</taxon>
        <taxon>Metazoa</taxon>
        <taxon>Ecdysozoa</taxon>
        <taxon>Arthropoda</taxon>
        <taxon>Hexapoda</taxon>
        <taxon>Insecta</taxon>
        <taxon>Pterygota</taxon>
        <taxon>Neoptera</taxon>
        <taxon>Endopterygota</taxon>
        <taxon>Coleoptera</taxon>
        <taxon>Polyphaga</taxon>
        <taxon>Cucujiformia</taxon>
        <taxon>Curculionidae</taxon>
        <taxon>Scolytinae</taxon>
        <taxon>Hypothenemus</taxon>
    </lineage>
</organism>
<sequence>MNDTFLLLILSSNDWIVRFLYPTAENVKNYQEYCYQQKDVKNGGSRHQIENLQRIKVIVLASVTELTRERARAPDVLDWISATPIFFYIFLLITIGMTAEI</sequence>